<gene>
    <name evidence="2" type="ORF">PSNMU_V1.4_AUG-EV-PASAV3_0018770</name>
</gene>
<protein>
    <submittedName>
        <fullName evidence="2">Uncharacterized protein</fullName>
    </submittedName>
</protein>
<feature type="compositionally biased region" description="Polar residues" evidence="1">
    <location>
        <begin position="1"/>
        <end position="12"/>
    </location>
</feature>
<keyword evidence="3" id="KW-1185">Reference proteome</keyword>
<accession>A0A448YZC0</accession>
<dbReference type="AlphaFoldDB" id="A0A448YZC0"/>
<evidence type="ECO:0000256" key="1">
    <source>
        <dbReference type="SAM" id="MobiDB-lite"/>
    </source>
</evidence>
<name>A0A448YZC0_9STRA</name>
<dbReference type="EMBL" id="CAACVS010000048">
    <property type="protein sequence ID" value="VEU35130.1"/>
    <property type="molecule type" value="Genomic_DNA"/>
</dbReference>
<evidence type="ECO:0000313" key="2">
    <source>
        <dbReference type="EMBL" id="VEU35130.1"/>
    </source>
</evidence>
<proteinExistence type="predicted"/>
<sequence length="88" mass="10362">MATNGTQRSNSRLARVQACRKRGNSRRVQQRKRYLRLLEEIGLLSECNPIEDYHERWNVESGYNTGSKKQVREPVYSVLETSTTRLQY</sequence>
<dbReference type="Proteomes" id="UP000291116">
    <property type="component" value="Unassembled WGS sequence"/>
</dbReference>
<reference evidence="2 3" key="1">
    <citation type="submission" date="2019-01" db="EMBL/GenBank/DDBJ databases">
        <authorList>
            <person name="Ferrante I. M."/>
        </authorList>
    </citation>
    <scope>NUCLEOTIDE SEQUENCE [LARGE SCALE GENOMIC DNA]</scope>
    <source>
        <strain evidence="2 3">B856</strain>
    </source>
</reference>
<feature type="region of interest" description="Disordered" evidence="1">
    <location>
        <begin position="1"/>
        <end position="24"/>
    </location>
</feature>
<evidence type="ECO:0000313" key="3">
    <source>
        <dbReference type="Proteomes" id="UP000291116"/>
    </source>
</evidence>
<organism evidence="2 3">
    <name type="scientific">Pseudo-nitzschia multistriata</name>
    <dbReference type="NCBI Taxonomy" id="183589"/>
    <lineage>
        <taxon>Eukaryota</taxon>
        <taxon>Sar</taxon>
        <taxon>Stramenopiles</taxon>
        <taxon>Ochrophyta</taxon>
        <taxon>Bacillariophyta</taxon>
        <taxon>Bacillariophyceae</taxon>
        <taxon>Bacillariophycidae</taxon>
        <taxon>Bacillariales</taxon>
        <taxon>Bacillariaceae</taxon>
        <taxon>Pseudo-nitzschia</taxon>
    </lineage>
</organism>